<dbReference type="Gene3D" id="1.10.10.350">
    <property type="match status" value="1"/>
</dbReference>
<dbReference type="SUPFAM" id="SSF48163">
    <property type="entry name" value="An anticodon-binding domain of class I aminoacyl-tRNA synthetases"/>
    <property type="match status" value="1"/>
</dbReference>
<feature type="domain" description="Aminoacyl-tRNA synthetase class I anticodon-binding" evidence="6">
    <location>
        <begin position="24"/>
        <end position="76"/>
    </location>
</feature>
<evidence type="ECO:0000259" key="6">
    <source>
        <dbReference type="Pfam" id="PF19269"/>
    </source>
</evidence>
<protein>
    <recommendedName>
        <fullName evidence="6">Aminoacyl-tRNA synthetase class I anticodon-binding domain-containing protein</fullName>
    </recommendedName>
</protein>
<evidence type="ECO:0000313" key="8">
    <source>
        <dbReference type="Proteomes" id="UP000053904"/>
    </source>
</evidence>
<evidence type="ECO:0000256" key="4">
    <source>
        <dbReference type="ARBA" id="ARBA00022917"/>
    </source>
</evidence>
<evidence type="ECO:0000256" key="5">
    <source>
        <dbReference type="ARBA" id="ARBA00023146"/>
    </source>
</evidence>
<evidence type="ECO:0000313" key="7">
    <source>
        <dbReference type="EMBL" id="KUK76019.1"/>
    </source>
</evidence>
<dbReference type="InterPro" id="IPR045462">
    <property type="entry name" value="aa-tRNA-synth_I_cd-bd"/>
</dbReference>
<reference evidence="8" key="1">
    <citation type="journal article" date="2015" name="MBio">
        <title>Genome-Resolved Metagenomic Analysis Reveals Roles for Candidate Phyla and Other Microbial Community Members in Biogeochemical Transformations in Oil Reservoirs.</title>
        <authorList>
            <person name="Hu P."/>
            <person name="Tom L."/>
            <person name="Singh A."/>
            <person name="Thomas B.C."/>
            <person name="Baker B.J."/>
            <person name="Piceno Y.M."/>
            <person name="Andersen G.L."/>
            <person name="Banfield J.F."/>
        </authorList>
    </citation>
    <scope>NUCLEOTIDE SEQUENCE [LARGE SCALE GENOMIC DNA]</scope>
</reference>
<keyword evidence="1" id="KW-0436">Ligase</keyword>
<dbReference type="GO" id="GO:0006412">
    <property type="term" value="P:translation"/>
    <property type="evidence" value="ECO:0007669"/>
    <property type="project" value="UniProtKB-KW"/>
</dbReference>
<sequence length="78" mass="9018">DSVDVWFSKIKDIGNELGYTSDYKAFKSNPEKFKGKVGDVAMVLRIALTKKSRTPDLHQVMRVLGKEKVEERLRKFMI</sequence>
<dbReference type="Pfam" id="PF19269">
    <property type="entry name" value="Anticodon_2"/>
    <property type="match status" value="1"/>
</dbReference>
<evidence type="ECO:0000256" key="2">
    <source>
        <dbReference type="ARBA" id="ARBA00022741"/>
    </source>
</evidence>
<organism evidence="7 8">
    <name type="scientific">candidate division WS6 bacterium 34_10</name>
    <dbReference type="NCBI Taxonomy" id="1641389"/>
    <lineage>
        <taxon>Bacteria</taxon>
        <taxon>Candidatus Dojkabacteria</taxon>
    </lineage>
</organism>
<dbReference type="GO" id="GO:0000049">
    <property type="term" value="F:tRNA binding"/>
    <property type="evidence" value="ECO:0007669"/>
    <property type="project" value="InterPro"/>
</dbReference>
<evidence type="ECO:0000256" key="1">
    <source>
        <dbReference type="ARBA" id="ARBA00022598"/>
    </source>
</evidence>
<dbReference type="AlphaFoldDB" id="A0A101HFZ7"/>
<evidence type="ECO:0000256" key="3">
    <source>
        <dbReference type="ARBA" id="ARBA00022840"/>
    </source>
</evidence>
<gene>
    <name evidence="7" type="ORF">XD93_1147</name>
</gene>
<keyword evidence="5" id="KW-0030">Aminoacyl-tRNA synthetase</keyword>
<comment type="caution">
    <text evidence="7">The sequence shown here is derived from an EMBL/GenBank/DDBJ whole genome shotgun (WGS) entry which is preliminary data.</text>
</comment>
<name>A0A101HFZ7_9BACT</name>
<keyword evidence="2" id="KW-0547">Nucleotide-binding</keyword>
<accession>A0A101HFZ7</accession>
<dbReference type="GO" id="GO:0004812">
    <property type="term" value="F:aminoacyl-tRNA ligase activity"/>
    <property type="evidence" value="ECO:0007669"/>
    <property type="project" value="UniProtKB-KW"/>
</dbReference>
<keyword evidence="3" id="KW-0067">ATP-binding</keyword>
<proteinExistence type="predicted"/>
<dbReference type="InterPro" id="IPR020751">
    <property type="entry name" value="aa-tRNA-synth_I_codon-bd_sub2"/>
</dbReference>
<keyword evidence="4" id="KW-0648">Protein biosynthesis</keyword>
<dbReference type="Proteomes" id="UP000053904">
    <property type="component" value="Unassembled WGS sequence"/>
</dbReference>
<dbReference type="EMBL" id="LGGO01000222">
    <property type="protein sequence ID" value="KUK76019.1"/>
    <property type="molecule type" value="Genomic_DNA"/>
</dbReference>
<dbReference type="GO" id="GO:0005524">
    <property type="term" value="F:ATP binding"/>
    <property type="evidence" value="ECO:0007669"/>
    <property type="project" value="UniProtKB-KW"/>
</dbReference>
<dbReference type="InterPro" id="IPR008925">
    <property type="entry name" value="aa_tRNA-synth_I_cd-bd_sf"/>
</dbReference>
<feature type="non-terminal residue" evidence="7">
    <location>
        <position position="1"/>
    </location>
</feature>